<reference evidence="1 2" key="1">
    <citation type="journal article" date="2020" name="ISME J.">
        <title>Comparative genomics reveals insights into cyanobacterial evolution and habitat adaptation.</title>
        <authorList>
            <person name="Chen M.Y."/>
            <person name="Teng W.K."/>
            <person name="Zhao L."/>
            <person name="Hu C.X."/>
            <person name="Zhou Y.K."/>
            <person name="Han B.P."/>
            <person name="Song L.R."/>
            <person name="Shu W.S."/>
        </authorList>
    </citation>
    <scope>NUCLEOTIDE SEQUENCE [LARGE SCALE GENOMIC DNA]</scope>
    <source>
        <strain evidence="1 2">FACHB-391</strain>
    </source>
</reference>
<dbReference type="Proteomes" id="UP000604661">
    <property type="component" value="Unassembled WGS sequence"/>
</dbReference>
<comment type="caution">
    <text evidence="1">The sequence shown here is derived from an EMBL/GenBank/DDBJ whole genome shotgun (WGS) entry which is preliminary data.</text>
</comment>
<accession>A0ABR8FAS5</accession>
<sequence length="184" mass="19013">MSIIITGGSILPGSYGLAQIAPDVSFDNGSNIQTENDLSVIGGSTLMSNNLFHSFSELSVPTGSSAYFNNPPTNQGALALVNDAGNITINTGNLIIRDSATVSVNTTSVIHSGSDNTSINPTNVNSAGSGGSISVNGGNISINTSTILIAVKPVPERSFTLSTFALVAFYGAWKLKRKQKQTAF</sequence>
<dbReference type="EMBL" id="JACJTE010000107">
    <property type="protein sequence ID" value="MBD2565736.1"/>
    <property type="molecule type" value="Genomic_DNA"/>
</dbReference>
<evidence type="ECO:0000313" key="2">
    <source>
        <dbReference type="Proteomes" id="UP000604661"/>
    </source>
</evidence>
<protein>
    <recommendedName>
        <fullName evidence="3">PEP-CTERM sorting domain-containing protein</fullName>
    </recommendedName>
</protein>
<name>A0ABR8FAS5_NOSLI</name>
<evidence type="ECO:0008006" key="3">
    <source>
        <dbReference type="Google" id="ProtNLM"/>
    </source>
</evidence>
<evidence type="ECO:0000313" key="1">
    <source>
        <dbReference type="EMBL" id="MBD2565736.1"/>
    </source>
</evidence>
<dbReference type="InterPro" id="IPR012334">
    <property type="entry name" value="Pectin_lyas_fold"/>
</dbReference>
<organism evidence="1 2">
    <name type="scientific">Nostoc linckia FACHB-391</name>
    <dbReference type="NCBI Taxonomy" id="2692906"/>
    <lineage>
        <taxon>Bacteria</taxon>
        <taxon>Bacillati</taxon>
        <taxon>Cyanobacteriota</taxon>
        <taxon>Cyanophyceae</taxon>
        <taxon>Nostocales</taxon>
        <taxon>Nostocaceae</taxon>
        <taxon>Nostoc</taxon>
    </lineage>
</organism>
<dbReference type="Gene3D" id="2.160.20.10">
    <property type="entry name" value="Single-stranded right-handed beta-helix, Pectin lyase-like"/>
    <property type="match status" value="1"/>
</dbReference>
<keyword evidence="2" id="KW-1185">Reference proteome</keyword>
<proteinExistence type="predicted"/>
<gene>
    <name evidence="1" type="ORF">H6G95_35290</name>
</gene>
<dbReference type="RefSeq" id="WP_190901181.1">
    <property type="nucleotide sequence ID" value="NZ_JACJTE010000107.1"/>
</dbReference>